<feature type="transmembrane region" description="Helical" evidence="1">
    <location>
        <begin position="187"/>
        <end position="208"/>
    </location>
</feature>
<dbReference type="AlphaFoldDB" id="A0A2S3US18"/>
<feature type="transmembrane region" description="Helical" evidence="1">
    <location>
        <begin position="12"/>
        <end position="32"/>
    </location>
</feature>
<keyword evidence="3" id="KW-1185">Reference proteome</keyword>
<name>A0A2S3US18_9HYPH</name>
<feature type="transmembrane region" description="Helical" evidence="1">
    <location>
        <begin position="104"/>
        <end position="122"/>
    </location>
</feature>
<accession>A0A2S3US18</accession>
<dbReference type="EMBL" id="PPCN01000006">
    <property type="protein sequence ID" value="POF30511.1"/>
    <property type="molecule type" value="Genomic_DNA"/>
</dbReference>
<gene>
    <name evidence="2" type="ORF">CLV41_106125</name>
</gene>
<evidence type="ECO:0000313" key="3">
    <source>
        <dbReference type="Proteomes" id="UP000236959"/>
    </source>
</evidence>
<organism evidence="2 3">
    <name type="scientific">Roseibium marinum</name>
    <dbReference type="NCBI Taxonomy" id="281252"/>
    <lineage>
        <taxon>Bacteria</taxon>
        <taxon>Pseudomonadati</taxon>
        <taxon>Pseudomonadota</taxon>
        <taxon>Alphaproteobacteria</taxon>
        <taxon>Hyphomicrobiales</taxon>
        <taxon>Stappiaceae</taxon>
        <taxon>Roseibium</taxon>
    </lineage>
</organism>
<feature type="transmembrane region" description="Helical" evidence="1">
    <location>
        <begin position="52"/>
        <end position="76"/>
    </location>
</feature>
<dbReference type="RefSeq" id="WP_103223234.1">
    <property type="nucleotide sequence ID" value="NZ_PPCN01000006.1"/>
</dbReference>
<dbReference type="Proteomes" id="UP000236959">
    <property type="component" value="Unassembled WGS sequence"/>
</dbReference>
<protein>
    <submittedName>
        <fullName evidence="2">Uncharacterized protein</fullName>
    </submittedName>
</protein>
<evidence type="ECO:0000313" key="2">
    <source>
        <dbReference type="EMBL" id="POF30511.1"/>
    </source>
</evidence>
<comment type="caution">
    <text evidence="2">The sequence shown here is derived from an EMBL/GenBank/DDBJ whole genome shotgun (WGS) entry which is preliminary data.</text>
</comment>
<dbReference type="OrthoDB" id="8088567at2"/>
<sequence length="224" mass="24314">MSKTHLTQIWQALSILCVLFLITSVISLQGGSEFLGRLFGDKAGNAGDNASAVGYFGAIIGSGLLLLSSAALWLYAKRHGTSWHSRIPVVWLKGLNTSAREGKIFQFSVLIVFIVIPIVGILRSMEVAEAGDICELNTNTFYRGSETTLLWPPTAEQGEQMRLQKQDFGGKPCIGGVELFPRSLTPLGFYGVPLAATILTIFALTSVFRSSEQIKADQENDESV</sequence>
<evidence type="ECO:0000256" key="1">
    <source>
        <dbReference type="SAM" id="Phobius"/>
    </source>
</evidence>
<reference evidence="2 3" key="1">
    <citation type="submission" date="2018-01" db="EMBL/GenBank/DDBJ databases">
        <title>Genomic Encyclopedia of Archaeal and Bacterial Type Strains, Phase II (KMG-II): from individual species to whole genera.</title>
        <authorList>
            <person name="Goeker M."/>
        </authorList>
    </citation>
    <scope>NUCLEOTIDE SEQUENCE [LARGE SCALE GENOMIC DNA]</scope>
    <source>
        <strain evidence="2 3">DSM 17023</strain>
    </source>
</reference>
<keyword evidence="1" id="KW-0472">Membrane</keyword>
<keyword evidence="1" id="KW-1133">Transmembrane helix</keyword>
<proteinExistence type="predicted"/>
<keyword evidence="1" id="KW-0812">Transmembrane</keyword>